<dbReference type="InterPro" id="IPR023210">
    <property type="entry name" value="NADP_OxRdtase_dom"/>
</dbReference>
<comment type="caution">
    <text evidence="2">The sequence shown here is derived from an EMBL/GenBank/DDBJ whole genome shotgun (WGS) entry which is preliminary data.</text>
</comment>
<evidence type="ECO:0000313" key="2">
    <source>
        <dbReference type="EMBL" id="KUN80842.1"/>
    </source>
</evidence>
<dbReference type="STRING" id="1943.AQJ64_25020"/>
<dbReference type="EMBL" id="LMWW01000040">
    <property type="protein sequence ID" value="KUN80842.1"/>
    <property type="molecule type" value="Genomic_DNA"/>
</dbReference>
<evidence type="ECO:0000259" key="1">
    <source>
        <dbReference type="Pfam" id="PF00248"/>
    </source>
</evidence>
<feature type="domain" description="NADP-dependent oxidoreductase" evidence="1">
    <location>
        <begin position="2"/>
        <end position="61"/>
    </location>
</feature>
<dbReference type="Gene3D" id="3.20.20.100">
    <property type="entry name" value="NADP-dependent oxidoreductase domain"/>
    <property type="match status" value="1"/>
</dbReference>
<reference evidence="2 3" key="1">
    <citation type="submission" date="2015-10" db="EMBL/GenBank/DDBJ databases">
        <title>Draft genome sequence of Streptomyces griseoruber DSM 40281, type strain for the species Streptomyces griseoruber.</title>
        <authorList>
            <person name="Ruckert C."/>
            <person name="Winkler A."/>
            <person name="Kalinowski J."/>
            <person name="Kampfer P."/>
            <person name="Glaeser S."/>
        </authorList>
    </citation>
    <scope>NUCLEOTIDE SEQUENCE [LARGE SCALE GENOMIC DNA]</scope>
    <source>
        <strain evidence="2 3">DSM 40281</strain>
    </source>
</reference>
<organism evidence="2 3">
    <name type="scientific">Streptomyces griseoruber</name>
    <dbReference type="NCBI Taxonomy" id="1943"/>
    <lineage>
        <taxon>Bacteria</taxon>
        <taxon>Bacillati</taxon>
        <taxon>Actinomycetota</taxon>
        <taxon>Actinomycetes</taxon>
        <taxon>Kitasatosporales</taxon>
        <taxon>Streptomycetaceae</taxon>
        <taxon>Streptomyces</taxon>
    </lineage>
</organism>
<sequence>MLREVARESGATVNQVVLARQSGGEPPIVPLAGASSLAQLEENLAAMDLELTEDQRDRLDTVH</sequence>
<dbReference type="SUPFAM" id="SSF51430">
    <property type="entry name" value="NAD(P)-linked oxidoreductase"/>
    <property type="match status" value="1"/>
</dbReference>
<accession>A0A101SVD6</accession>
<dbReference type="InterPro" id="IPR036812">
    <property type="entry name" value="NAD(P)_OxRdtase_dom_sf"/>
</dbReference>
<dbReference type="Pfam" id="PF00248">
    <property type="entry name" value="Aldo_ket_red"/>
    <property type="match status" value="1"/>
</dbReference>
<gene>
    <name evidence="2" type="ORF">AQJ64_25020</name>
</gene>
<name>A0A101SVD6_9ACTN</name>
<proteinExistence type="predicted"/>
<dbReference type="AlphaFoldDB" id="A0A101SVD6"/>
<keyword evidence="3" id="KW-1185">Reference proteome</keyword>
<evidence type="ECO:0000313" key="3">
    <source>
        <dbReference type="Proteomes" id="UP000052982"/>
    </source>
</evidence>
<dbReference type="Proteomes" id="UP000052982">
    <property type="component" value="Unassembled WGS sequence"/>
</dbReference>
<protein>
    <recommendedName>
        <fullName evidence="1">NADP-dependent oxidoreductase domain-containing protein</fullName>
    </recommendedName>
</protein>